<protein>
    <submittedName>
        <fullName evidence="2">Uncharacterized protein</fullName>
    </submittedName>
</protein>
<proteinExistence type="predicted"/>
<keyword evidence="3" id="KW-1185">Reference proteome</keyword>
<accession>A0A2S9PSY4</accession>
<feature type="region of interest" description="Disordered" evidence="1">
    <location>
        <begin position="95"/>
        <end position="143"/>
    </location>
</feature>
<feature type="compositionally biased region" description="Low complexity" evidence="1">
    <location>
        <begin position="130"/>
        <end position="143"/>
    </location>
</feature>
<dbReference type="AlphaFoldDB" id="A0A2S9PSY4"/>
<comment type="caution">
    <text evidence="2">The sequence shown here is derived from an EMBL/GenBank/DDBJ whole genome shotgun (WGS) entry which is preliminary data.</text>
</comment>
<evidence type="ECO:0000256" key="1">
    <source>
        <dbReference type="SAM" id="MobiDB-lite"/>
    </source>
</evidence>
<gene>
    <name evidence="2" type="ORF">C6N75_19865</name>
</gene>
<dbReference type="EMBL" id="PVLV01000304">
    <property type="protein sequence ID" value="PRH77525.1"/>
    <property type="molecule type" value="Genomic_DNA"/>
</dbReference>
<reference evidence="2 3" key="1">
    <citation type="submission" date="2018-03" db="EMBL/GenBank/DDBJ databases">
        <title>Novel Streptomyces sp. from soil.</title>
        <authorList>
            <person name="Tan G.Y.A."/>
            <person name="Lee Z.Y."/>
        </authorList>
    </citation>
    <scope>NUCLEOTIDE SEQUENCE [LARGE SCALE GENOMIC DNA]</scope>
    <source>
        <strain evidence="2 3">ST5x</strain>
    </source>
</reference>
<dbReference type="Proteomes" id="UP000239322">
    <property type="component" value="Unassembled WGS sequence"/>
</dbReference>
<sequence length="143" mass="15593">MDGVSTYLALTFGTLLSSQGTDASFVLTLSGFPPGSFPSVLRVSNLTIFAFRSVSGLECESGGRWRAFAFRRSRTLSEVLSRDFPPRWNPASAWQRLGGPCGRSRQRTGAGRPDANRGGPLLVTVRRGRQTSTTTGRIIGRRR</sequence>
<dbReference type="OrthoDB" id="4329660at2"/>
<evidence type="ECO:0000313" key="3">
    <source>
        <dbReference type="Proteomes" id="UP000239322"/>
    </source>
</evidence>
<evidence type="ECO:0000313" key="2">
    <source>
        <dbReference type="EMBL" id="PRH77525.1"/>
    </source>
</evidence>
<organism evidence="2 3">
    <name type="scientific">Streptomyces solincola</name>
    <dbReference type="NCBI Taxonomy" id="2100817"/>
    <lineage>
        <taxon>Bacteria</taxon>
        <taxon>Bacillati</taxon>
        <taxon>Actinomycetota</taxon>
        <taxon>Actinomycetes</taxon>
        <taxon>Kitasatosporales</taxon>
        <taxon>Streptomycetaceae</taxon>
        <taxon>Streptomyces</taxon>
    </lineage>
</organism>
<name>A0A2S9PSY4_9ACTN</name>